<dbReference type="Pfam" id="PF00069">
    <property type="entry name" value="Pkinase"/>
    <property type="match status" value="1"/>
</dbReference>
<dbReference type="Gene3D" id="1.10.510.10">
    <property type="entry name" value="Transferase(Phosphotransferase) domain 1"/>
    <property type="match status" value="1"/>
</dbReference>
<feature type="transmembrane region" description="Helical" evidence="10">
    <location>
        <begin position="336"/>
        <end position="355"/>
    </location>
</feature>
<evidence type="ECO:0000259" key="11">
    <source>
        <dbReference type="PROSITE" id="PS50011"/>
    </source>
</evidence>
<dbReference type="InterPro" id="IPR011009">
    <property type="entry name" value="Kinase-like_dom_sf"/>
</dbReference>
<proteinExistence type="predicted"/>
<evidence type="ECO:0000256" key="3">
    <source>
        <dbReference type="ARBA" id="ARBA00022679"/>
    </source>
</evidence>
<keyword evidence="2 12" id="KW-0723">Serine/threonine-protein kinase</keyword>
<name>A6G5X0_9BACT</name>
<dbReference type="STRING" id="391625.PPSIR1_12203"/>
<keyword evidence="13" id="KW-1185">Reference proteome</keyword>
<keyword evidence="10" id="KW-1133">Transmembrane helix</keyword>
<dbReference type="eggNOG" id="COG0515">
    <property type="taxonomic scope" value="Bacteria"/>
</dbReference>
<keyword evidence="3" id="KW-0808">Transferase</keyword>
<evidence type="ECO:0000256" key="7">
    <source>
        <dbReference type="ARBA" id="ARBA00047899"/>
    </source>
</evidence>
<dbReference type="Proteomes" id="UP000005801">
    <property type="component" value="Unassembled WGS sequence"/>
</dbReference>
<evidence type="ECO:0000256" key="8">
    <source>
        <dbReference type="ARBA" id="ARBA00048679"/>
    </source>
</evidence>
<dbReference type="Pfam" id="PF12158">
    <property type="entry name" value="DUF3592"/>
    <property type="match status" value="1"/>
</dbReference>
<keyword evidence="5 12" id="KW-0418">Kinase</keyword>
<feature type="domain" description="Protein kinase" evidence="11">
    <location>
        <begin position="1"/>
        <end position="252"/>
    </location>
</feature>
<dbReference type="PROSITE" id="PS00107">
    <property type="entry name" value="PROTEIN_KINASE_ATP"/>
    <property type="match status" value="1"/>
</dbReference>
<dbReference type="PROSITE" id="PS50011">
    <property type="entry name" value="PROTEIN_KINASE_DOM"/>
    <property type="match status" value="1"/>
</dbReference>
<reference evidence="12 13" key="1">
    <citation type="submission" date="2007-06" db="EMBL/GenBank/DDBJ databases">
        <authorList>
            <person name="Shimkets L."/>
            <person name="Ferriera S."/>
            <person name="Johnson J."/>
            <person name="Kravitz S."/>
            <person name="Beeson K."/>
            <person name="Sutton G."/>
            <person name="Rogers Y.-H."/>
            <person name="Friedman R."/>
            <person name="Frazier M."/>
            <person name="Venter J.C."/>
        </authorList>
    </citation>
    <scope>NUCLEOTIDE SEQUENCE [LARGE SCALE GENOMIC DNA]</scope>
    <source>
        <strain evidence="12 13">SIR-1</strain>
    </source>
</reference>
<dbReference type="AlphaFoldDB" id="A6G5X0"/>
<comment type="catalytic activity">
    <reaction evidence="8">
        <text>L-seryl-[protein] + ATP = O-phospho-L-seryl-[protein] + ADP + H(+)</text>
        <dbReference type="Rhea" id="RHEA:17989"/>
        <dbReference type="Rhea" id="RHEA-COMP:9863"/>
        <dbReference type="Rhea" id="RHEA-COMP:11604"/>
        <dbReference type="ChEBI" id="CHEBI:15378"/>
        <dbReference type="ChEBI" id="CHEBI:29999"/>
        <dbReference type="ChEBI" id="CHEBI:30616"/>
        <dbReference type="ChEBI" id="CHEBI:83421"/>
        <dbReference type="ChEBI" id="CHEBI:456216"/>
        <dbReference type="EC" id="2.7.11.1"/>
    </reaction>
</comment>
<evidence type="ECO:0000256" key="5">
    <source>
        <dbReference type="ARBA" id="ARBA00022777"/>
    </source>
</evidence>
<dbReference type="RefSeq" id="WP_006972119.1">
    <property type="nucleotide sequence ID" value="NZ_ABCS01000027.1"/>
</dbReference>
<evidence type="ECO:0000256" key="9">
    <source>
        <dbReference type="PROSITE-ProRule" id="PRU10141"/>
    </source>
</evidence>
<evidence type="ECO:0000313" key="13">
    <source>
        <dbReference type="Proteomes" id="UP000005801"/>
    </source>
</evidence>
<comment type="catalytic activity">
    <reaction evidence="7">
        <text>L-threonyl-[protein] + ATP = O-phospho-L-threonyl-[protein] + ADP + H(+)</text>
        <dbReference type="Rhea" id="RHEA:46608"/>
        <dbReference type="Rhea" id="RHEA-COMP:11060"/>
        <dbReference type="Rhea" id="RHEA-COMP:11605"/>
        <dbReference type="ChEBI" id="CHEBI:15378"/>
        <dbReference type="ChEBI" id="CHEBI:30013"/>
        <dbReference type="ChEBI" id="CHEBI:30616"/>
        <dbReference type="ChEBI" id="CHEBI:61977"/>
        <dbReference type="ChEBI" id="CHEBI:456216"/>
        <dbReference type="EC" id="2.7.11.1"/>
    </reaction>
</comment>
<comment type="caution">
    <text evidence="12">The sequence shown here is derived from an EMBL/GenBank/DDBJ whole genome shotgun (WGS) entry which is preliminary data.</text>
</comment>
<gene>
    <name evidence="12" type="ORF">PPSIR1_12203</name>
</gene>
<dbReference type="InterPro" id="IPR017441">
    <property type="entry name" value="Protein_kinase_ATP_BS"/>
</dbReference>
<dbReference type="PANTHER" id="PTHR24363">
    <property type="entry name" value="SERINE/THREONINE PROTEIN KINASE"/>
    <property type="match status" value="1"/>
</dbReference>
<evidence type="ECO:0000256" key="2">
    <source>
        <dbReference type="ARBA" id="ARBA00022527"/>
    </source>
</evidence>
<dbReference type="SMART" id="SM00220">
    <property type="entry name" value="S_TKc"/>
    <property type="match status" value="1"/>
</dbReference>
<keyword evidence="10" id="KW-0812">Transmembrane</keyword>
<evidence type="ECO:0000256" key="6">
    <source>
        <dbReference type="ARBA" id="ARBA00022840"/>
    </source>
</evidence>
<dbReference type="InterPro" id="IPR021994">
    <property type="entry name" value="DUF3592"/>
</dbReference>
<dbReference type="GO" id="GO:0004674">
    <property type="term" value="F:protein serine/threonine kinase activity"/>
    <property type="evidence" value="ECO:0007669"/>
    <property type="project" value="UniProtKB-KW"/>
</dbReference>
<dbReference type="EMBL" id="ABCS01000027">
    <property type="protein sequence ID" value="EDM78744.1"/>
    <property type="molecule type" value="Genomic_DNA"/>
</dbReference>
<keyword evidence="6 9" id="KW-0067">ATP-binding</keyword>
<evidence type="ECO:0000313" key="12">
    <source>
        <dbReference type="EMBL" id="EDM78744.1"/>
    </source>
</evidence>
<dbReference type="SUPFAM" id="SSF56112">
    <property type="entry name" value="Protein kinase-like (PK-like)"/>
    <property type="match status" value="1"/>
</dbReference>
<sequence>MGELLGEGGFGKTHAATLRETGEPVVIKELLLREVPNWKPVEQFEREAKVLGALAHAGIPRFIEAFEAEREAEGGVHFYIVSERVFGPTLGAEIEAGRRWTGDEAEALCRALLAILSYLHGLLPPVIHRDIKPDNIVLRGSGEPVLVDFGAVRDLAVPGITGGMTVLGTPGYMAPEQSLGRADARSDLYGLGATLAHAFSHRHPQSLLDASMQIEAASLEQLPASVRELLLGLTRVDPTARPQSAAQALEILDSEDGGRSLVPVGGSKPGAALAKVAPAGPGTLAPTGGRELTPQVSKELAIRTSHPHELNRAMIPAIAFMTLGVIGAMVGGSVGMASLAAGPALMVATVLYTLYGGRRRARNLYTSGVEVQGEVTGANTGQTGTYVDYEYAVEGTRHSGYAYSRDSLLIAKLEVGAPIRVFHDPDDPSTSVGVLAA</sequence>
<dbReference type="GO" id="GO:0005524">
    <property type="term" value="F:ATP binding"/>
    <property type="evidence" value="ECO:0007669"/>
    <property type="project" value="UniProtKB-UniRule"/>
</dbReference>
<keyword evidence="4 9" id="KW-0547">Nucleotide-binding</keyword>
<dbReference type="InterPro" id="IPR008271">
    <property type="entry name" value="Ser/Thr_kinase_AS"/>
</dbReference>
<protein>
    <recommendedName>
        <fullName evidence="1">non-specific serine/threonine protein kinase</fullName>
        <ecNumber evidence="1">2.7.11.1</ecNumber>
    </recommendedName>
</protein>
<dbReference type="PANTHER" id="PTHR24363:SF0">
    <property type="entry name" value="SERINE_THREONINE KINASE LIKE DOMAIN CONTAINING 1"/>
    <property type="match status" value="1"/>
</dbReference>
<dbReference type="InterPro" id="IPR000719">
    <property type="entry name" value="Prot_kinase_dom"/>
</dbReference>
<keyword evidence="10" id="KW-0472">Membrane</keyword>
<evidence type="ECO:0000256" key="10">
    <source>
        <dbReference type="SAM" id="Phobius"/>
    </source>
</evidence>
<dbReference type="EC" id="2.7.11.1" evidence="1"/>
<dbReference type="CDD" id="cd14014">
    <property type="entry name" value="STKc_PknB_like"/>
    <property type="match status" value="1"/>
</dbReference>
<accession>A6G5X0</accession>
<organism evidence="12 13">
    <name type="scientific">Plesiocystis pacifica SIR-1</name>
    <dbReference type="NCBI Taxonomy" id="391625"/>
    <lineage>
        <taxon>Bacteria</taxon>
        <taxon>Pseudomonadati</taxon>
        <taxon>Myxococcota</taxon>
        <taxon>Polyangia</taxon>
        <taxon>Nannocystales</taxon>
        <taxon>Nannocystaceae</taxon>
        <taxon>Plesiocystis</taxon>
    </lineage>
</organism>
<evidence type="ECO:0000256" key="4">
    <source>
        <dbReference type="ARBA" id="ARBA00022741"/>
    </source>
</evidence>
<evidence type="ECO:0000256" key="1">
    <source>
        <dbReference type="ARBA" id="ARBA00012513"/>
    </source>
</evidence>
<feature type="binding site" evidence="9">
    <location>
        <position position="28"/>
    </location>
    <ligand>
        <name>ATP</name>
        <dbReference type="ChEBI" id="CHEBI:30616"/>
    </ligand>
</feature>
<dbReference type="PROSITE" id="PS00108">
    <property type="entry name" value="PROTEIN_KINASE_ST"/>
    <property type="match status" value="1"/>
</dbReference>